<proteinExistence type="predicted"/>
<reference evidence="1" key="1">
    <citation type="journal article" date="2021" name="Proc. Natl. Acad. Sci. U.S.A.">
        <title>A Catalog of Tens of Thousands of Viruses from Human Metagenomes Reveals Hidden Associations with Chronic Diseases.</title>
        <authorList>
            <person name="Tisza M.J."/>
            <person name="Buck C.B."/>
        </authorList>
    </citation>
    <scope>NUCLEOTIDE SEQUENCE</scope>
    <source>
        <strain evidence="1">Ctw1L9</strain>
    </source>
</reference>
<evidence type="ECO:0000313" key="1">
    <source>
        <dbReference type="EMBL" id="DAE92729.1"/>
    </source>
</evidence>
<organism evidence="1">
    <name type="scientific">Siphoviridae sp. gcode 4</name>
    <dbReference type="NCBI Taxonomy" id="2838368"/>
    <lineage>
        <taxon>Viruses</taxon>
        <taxon>Duplodnaviria</taxon>
        <taxon>Heunggongvirae</taxon>
        <taxon>Uroviricota</taxon>
        <taxon>Caudoviricetes</taxon>
    </lineage>
</organism>
<protein>
    <submittedName>
        <fullName evidence="1">DNA polymerase</fullName>
    </submittedName>
</protein>
<name>A0A8S5RTX2_9CAUD</name>
<sequence>MQVTMQFRNVQEYEGDFQAWLPASEIPNMIEYNINDVDSTEELLNRCKKDIELRLAIEDEYGVKVLNKDGVNIGMKIITQKYLEKTGQTWNQIKDLRSPCDMIDLNKVILPIVKFDTPILQEVLKDMKRQTVSPGRKGYEKHFILDGLEYCVGVGGIHSVNKPEEIIPNENQILSDVDVALI</sequence>
<accession>A0A8S5RTX2</accession>
<dbReference type="EMBL" id="BK059154">
    <property type="protein sequence ID" value="DAE92729.1"/>
    <property type="molecule type" value="Genomic_DNA"/>
</dbReference>